<evidence type="ECO:0000313" key="4">
    <source>
        <dbReference type="Proteomes" id="UP000618382"/>
    </source>
</evidence>
<comment type="caution">
    <text evidence="2">The sequence shown here is derived from an EMBL/GenBank/DDBJ whole genome shotgun (WGS) entry which is preliminary data.</text>
</comment>
<dbReference type="SUPFAM" id="SSF55729">
    <property type="entry name" value="Acyl-CoA N-acyltransferases (Nat)"/>
    <property type="match status" value="1"/>
</dbReference>
<name>A0A7Y9FHQ4_9CELL</name>
<gene>
    <name evidence="2" type="ORF">BKA21_002952</name>
    <name evidence="1" type="ORF">Col01nite_32780</name>
</gene>
<dbReference type="InterPro" id="IPR016181">
    <property type="entry name" value="Acyl_CoA_acyltransferase"/>
</dbReference>
<dbReference type="EMBL" id="JACCBK010000001">
    <property type="protein sequence ID" value="NYD87403.1"/>
    <property type="molecule type" value="Genomic_DNA"/>
</dbReference>
<evidence type="ECO:0000313" key="2">
    <source>
        <dbReference type="EMBL" id="NYD87403.1"/>
    </source>
</evidence>
<evidence type="ECO:0000313" key="1">
    <source>
        <dbReference type="EMBL" id="GIG34119.1"/>
    </source>
</evidence>
<accession>A0A7Y9FHQ4</accession>
<reference evidence="1 4" key="2">
    <citation type="submission" date="2021-01" db="EMBL/GenBank/DDBJ databases">
        <title>Whole genome shotgun sequence of Cellulomonas oligotrophica NBRC 109435.</title>
        <authorList>
            <person name="Komaki H."/>
            <person name="Tamura T."/>
        </authorList>
    </citation>
    <scope>NUCLEOTIDE SEQUENCE [LARGE SCALE GENOMIC DNA]</scope>
    <source>
        <strain evidence="1 4">NBRC 109435</strain>
    </source>
</reference>
<dbReference type="Proteomes" id="UP000618382">
    <property type="component" value="Unassembled WGS sequence"/>
</dbReference>
<dbReference type="AlphaFoldDB" id="A0A7Y9FHQ4"/>
<dbReference type="Proteomes" id="UP000577956">
    <property type="component" value="Unassembled WGS sequence"/>
</dbReference>
<evidence type="ECO:0008006" key="5">
    <source>
        <dbReference type="Google" id="ProtNLM"/>
    </source>
</evidence>
<dbReference type="Gene3D" id="3.40.630.30">
    <property type="match status" value="1"/>
</dbReference>
<sequence length="344" mass="37335">MTTDAISPLVTGGADPLRSPAYLDFAARHLAGRVRVHRCAAPNDGLAVAHEYPDRIPLTFDLAAHVRAVGVDASGLGARWLVLSTPLRFRPTLFGADGAAALAGLIDRARADGLDGVVMPWVPNDDHQLSSILRDQGFIESFYDADWSVRTADHESLDSLLDAMPRGPRKRFVNDRNHFVAHGCTVRGWSADDAADVARMHREFMTDQGHPGPELADTAAAAFAGLPGGRVDIAVDAQGRRLAFVMSLFGDDSHVLRWGRHRTSDDARVYANLGYLHPLELAVRTGAQRVWFGKSAHRFKLLRGMTPTTASVFALGLSGHGRMRTALAAAGEAYRARFEELTTL</sequence>
<reference evidence="2 3" key="1">
    <citation type="submission" date="2020-07" db="EMBL/GenBank/DDBJ databases">
        <title>Sequencing the genomes of 1000 actinobacteria strains.</title>
        <authorList>
            <person name="Klenk H.-P."/>
        </authorList>
    </citation>
    <scope>NUCLEOTIDE SEQUENCE [LARGE SCALE GENOMIC DNA]</scope>
    <source>
        <strain evidence="2 3">DSM 24482</strain>
    </source>
</reference>
<keyword evidence="4" id="KW-1185">Reference proteome</keyword>
<evidence type="ECO:0000313" key="3">
    <source>
        <dbReference type="Proteomes" id="UP000577956"/>
    </source>
</evidence>
<dbReference type="EMBL" id="BONN01000012">
    <property type="protein sequence ID" value="GIG34119.1"/>
    <property type="molecule type" value="Genomic_DNA"/>
</dbReference>
<protein>
    <recommendedName>
        <fullName evidence="5">BioF2-like acetyltransferase domain-containing protein</fullName>
    </recommendedName>
</protein>
<dbReference type="RefSeq" id="WP_170209060.1">
    <property type="nucleotide sequence ID" value="NZ_BAABFI010000007.1"/>
</dbReference>
<organism evidence="2 3">
    <name type="scientific">Cellulomonas oligotrophica</name>
    <dbReference type="NCBI Taxonomy" id="931536"/>
    <lineage>
        <taxon>Bacteria</taxon>
        <taxon>Bacillati</taxon>
        <taxon>Actinomycetota</taxon>
        <taxon>Actinomycetes</taxon>
        <taxon>Micrococcales</taxon>
        <taxon>Cellulomonadaceae</taxon>
        <taxon>Cellulomonas</taxon>
    </lineage>
</organism>
<proteinExistence type="predicted"/>